<name>A0A382T2H7_9ZZZZ</name>
<dbReference type="PROSITE" id="PS51007">
    <property type="entry name" value="CYTC"/>
    <property type="match status" value="1"/>
</dbReference>
<dbReference type="InterPro" id="IPR009056">
    <property type="entry name" value="Cyt_c-like_dom"/>
</dbReference>
<dbReference type="Pfam" id="PF13442">
    <property type="entry name" value="Cytochrome_CBB3"/>
    <property type="match status" value="1"/>
</dbReference>
<feature type="domain" description="Cytochrome c" evidence="4">
    <location>
        <begin position="87"/>
        <end position="182"/>
    </location>
</feature>
<dbReference type="AlphaFoldDB" id="A0A382T2H7"/>
<keyword evidence="3" id="KW-0408">Iron</keyword>
<dbReference type="PANTHER" id="PTHR40394">
    <property type="entry name" value="LIPOPROTEIN-RELATED"/>
    <property type="match status" value="1"/>
</dbReference>
<dbReference type="GO" id="GO:0046872">
    <property type="term" value="F:metal ion binding"/>
    <property type="evidence" value="ECO:0007669"/>
    <property type="project" value="UniProtKB-KW"/>
</dbReference>
<dbReference type="GO" id="GO:0020037">
    <property type="term" value="F:heme binding"/>
    <property type="evidence" value="ECO:0007669"/>
    <property type="project" value="InterPro"/>
</dbReference>
<dbReference type="InterPro" id="IPR036909">
    <property type="entry name" value="Cyt_c-like_dom_sf"/>
</dbReference>
<sequence length="207" mass="22505">MAGFRGEFTRNSPIEVFPDMDRQAKVRPQAPNLFDEVFGAGDGRGSRLPVAGSVARGAAVDDQPANTGRKAGSEDWVEVNPLGVNADTLERGRERYTIFCAPCHGQAGDGGGIVTQYSLITADLHQHRLVQAQDGYLFDVISNGFNATTNAVGIAYRRMPAYKSKISTKDRWAIVSYIRALQYSQLGKLEEVDPGKKAELEAALESK</sequence>
<reference evidence="5" key="1">
    <citation type="submission" date="2018-05" db="EMBL/GenBank/DDBJ databases">
        <authorList>
            <person name="Lanie J.A."/>
            <person name="Ng W.-L."/>
            <person name="Kazmierczak K.M."/>
            <person name="Andrzejewski T.M."/>
            <person name="Davidsen T.M."/>
            <person name="Wayne K.J."/>
            <person name="Tettelin H."/>
            <person name="Glass J.I."/>
            <person name="Rusch D."/>
            <person name="Podicherti R."/>
            <person name="Tsui H.-C.T."/>
            <person name="Winkler M.E."/>
        </authorList>
    </citation>
    <scope>NUCLEOTIDE SEQUENCE</scope>
</reference>
<gene>
    <name evidence="5" type="ORF">METZ01_LOCUS368315</name>
</gene>
<proteinExistence type="predicted"/>
<keyword evidence="1" id="KW-0349">Heme</keyword>
<dbReference type="PANTHER" id="PTHR40394:SF2">
    <property type="entry name" value="QUINOL:CYTOCHROME C OXIDOREDUCTASE MEMBRANE PROTEIN"/>
    <property type="match status" value="1"/>
</dbReference>
<evidence type="ECO:0000256" key="1">
    <source>
        <dbReference type="ARBA" id="ARBA00022617"/>
    </source>
</evidence>
<protein>
    <recommendedName>
        <fullName evidence="4">Cytochrome c domain-containing protein</fullName>
    </recommendedName>
</protein>
<evidence type="ECO:0000259" key="4">
    <source>
        <dbReference type="PROSITE" id="PS51007"/>
    </source>
</evidence>
<dbReference type="SUPFAM" id="SSF46626">
    <property type="entry name" value="Cytochrome c"/>
    <property type="match status" value="1"/>
</dbReference>
<keyword evidence="2" id="KW-0479">Metal-binding</keyword>
<evidence type="ECO:0000313" key="5">
    <source>
        <dbReference type="EMBL" id="SVD15461.1"/>
    </source>
</evidence>
<dbReference type="GO" id="GO:0009055">
    <property type="term" value="F:electron transfer activity"/>
    <property type="evidence" value="ECO:0007669"/>
    <property type="project" value="InterPro"/>
</dbReference>
<dbReference type="EMBL" id="UINC01132878">
    <property type="protein sequence ID" value="SVD15461.1"/>
    <property type="molecule type" value="Genomic_DNA"/>
</dbReference>
<dbReference type="Gene3D" id="1.10.760.10">
    <property type="entry name" value="Cytochrome c-like domain"/>
    <property type="match status" value="1"/>
</dbReference>
<accession>A0A382T2H7</accession>
<evidence type="ECO:0000256" key="2">
    <source>
        <dbReference type="ARBA" id="ARBA00022723"/>
    </source>
</evidence>
<organism evidence="5">
    <name type="scientific">marine metagenome</name>
    <dbReference type="NCBI Taxonomy" id="408172"/>
    <lineage>
        <taxon>unclassified sequences</taxon>
        <taxon>metagenomes</taxon>
        <taxon>ecological metagenomes</taxon>
    </lineage>
</organism>
<evidence type="ECO:0000256" key="3">
    <source>
        <dbReference type="ARBA" id="ARBA00023004"/>
    </source>
</evidence>